<accession>A0AA36D7R9</accession>
<comment type="caution">
    <text evidence="6">The sequence shown here is derived from an EMBL/GenBank/DDBJ whole genome shotgun (WGS) entry which is preliminary data.</text>
</comment>
<dbReference type="InterPro" id="IPR002018">
    <property type="entry name" value="CarbesteraseB"/>
</dbReference>
<dbReference type="AlphaFoldDB" id="A0AA36D7R9"/>
<protein>
    <recommendedName>
        <fullName evidence="4">Carboxylic ester hydrolase</fullName>
        <ecNumber evidence="4">3.1.1.-</ecNumber>
    </recommendedName>
</protein>
<dbReference type="PROSITE" id="PS00122">
    <property type="entry name" value="CARBOXYLESTERASE_B_1"/>
    <property type="match status" value="1"/>
</dbReference>
<reference evidence="6" key="1">
    <citation type="submission" date="2023-06" db="EMBL/GenBank/DDBJ databases">
        <authorList>
            <person name="Delattre M."/>
        </authorList>
    </citation>
    <scope>NUCLEOTIDE SEQUENCE</scope>
    <source>
        <strain evidence="6">AF72</strain>
    </source>
</reference>
<keyword evidence="3 4" id="KW-0378">Hydrolase</keyword>
<keyword evidence="2" id="KW-0719">Serine esterase</keyword>
<keyword evidence="7" id="KW-1185">Reference proteome</keyword>
<dbReference type="Pfam" id="PF00135">
    <property type="entry name" value="COesterase"/>
    <property type="match status" value="1"/>
</dbReference>
<evidence type="ECO:0000313" key="6">
    <source>
        <dbReference type="EMBL" id="CAJ0582376.1"/>
    </source>
</evidence>
<dbReference type="Gene3D" id="3.40.50.1820">
    <property type="entry name" value="alpha/beta hydrolase"/>
    <property type="match status" value="1"/>
</dbReference>
<evidence type="ECO:0000259" key="5">
    <source>
        <dbReference type="Pfam" id="PF00135"/>
    </source>
</evidence>
<evidence type="ECO:0000256" key="2">
    <source>
        <dbReference type="ARBA" id="ARBA00022487"/>
    </source>
</evidence>
<evidence type="ECO:0000256" key="3">
    <source>
        <dbReference type="ARBA" id="ARBA00022801"/>
    </source>
</evidence>
<feature type="chain" id="PRO_5041481313" description="Carboxylic ester hydrolase" evidence="4">
    <location>
        <begin position="17"/>
        <end position="565"/>
    </location>
</feature>
<dbReference type="SUPFAM" id="SSF53474">
    <property type="entry name" value="alpha/beta-Hydrolases"/>
    <property type="match status" value="1"/>
</dbReference>
<dbReference type="Proteomes" id="UP001177023">
    <property type="component" value="Unassembled WGS sequence"/>
</dbReference>
<feature type="signal peptide" evidence="4">
    <location>
        <begin position="1"/>
        <end position="16"/>
    </location>
</feature>
<evidence type="ECO:0000256" key="4">
    <source>
        <dbReference type="RuleBase" id="RU361235"/>
    </source>
</evidence>
<evidence type="ECO:0000256" key="1">
    <source>
        <dbReference type="ARBA" id="ARBA00005964"/>
    </source>
</evidence>
<feature type="domain" description="Carboxylesterase type B" evidence="5">
    <location>
        <begin position="19"/>
        <end position="540"/>
    </location>
</feature>
<dbReference type="EMBL" id="CATQJA010002664">
    <property type="protein sequence ID" value="CAJ0582376.1"/>
    <property type="molecule type" value="Genomic_DNA"/>
</dbReference>
<proteinExistence type="inferred from homology"/>
<organism evidence="6 7">
    <name type="scientific">Mesorhabditis spiculigera</name>
    <dbReference type="NCBI Taxonomy" id="96644"/>
    <lineage>
        <taxon>Eukaryota</taxon>
        <taxon>Metazoa</taxon>
        <taxon>Ecdysozoa</taxon>
        <taxon>Nematoda</taxon>
        <taxon>Chromadorea</taxon>
        <taxon>Rhabditida</taxon>
        <taxon>Rhabditina</taxon>
        <taxon>Rhabditomorpha</taxon>
        <taxon>Rhabditoidea</taxon>
        <taxon>Rhabditidae</taxon>
        <taxon>Mesorhabditinae</taxon>
        <taxon>Mesorhabditis</taxon>
    </lineage>
</organism>
<dbReference type="InterPro" id="IPR029058">
    <property type="entry name" value="AB_hydrolase_fold"/>
</dbReference>
<dbReference type="EC" id="3.1.1.-" evidence="4"/>
<dbReference type="InterPro" id="IPR019826">
    <property type="entry name" value="Carboxylesterase_B_AS"/>
</dbReference>
<feature type="non-terminal residue" evidence="6">
    <location>
        <position position="1"/>
    </location>
</feature>
<comment type="similarity">
    <text evidence="1 4">Belongs to the type-B carboxylesterase/lipase family.</text>
</comment>
<dbReference type="GO" id="GO:0052689">
    <property type="term" value="F:carboxylic ester hydrolase activity"/>
    <property type="evidence" value="ECO:0007669"/>
    <property type="project" value="UniProtKB-KW"/>
</dbReference>
<gene>
    <name evidence="6" type="ORF">MSPICULIGERA_LOCUS20512</name>
</gene>
<dbReference type="InterPro" id="IPR050309">
    <property type="entry name" value="Type-B_Carboxylest/Lipase"/>
</dbReference>
<evidence type="ECO:0000313" key="7">
    <source>
        <dbReference type="Proteomes" id="UP001177023"/>
    </source>
</evidence>
<keyword evidence="4" id="KW-0732">Signal</keyword>
<sequence length="565" mass="63888">MLWAVHLFCIWAGVCTLEAPLVNTKFGQIRGLDFERSDGQWSELFLGIPFAKPPVGELRFEKPVMVDKWENVLDATKYGPSCPPHNKSVTFPPSSEDCLHLSIIRPKDLDEQRKLPVLVWVHGGGYSAGSAANYPYPGLANIYNAQRVIVVEIQYRLGFLGFFSDGDNLPGNFGLWDQLAALKFVQEVIEDFGGDKEKVTIWGLSAGGASVSQLALSPEADGLFRGQIAMSGGSLMNWAFGENVLNHSRALAKELGCPFNSGLKPCLKALPLEKFYEAVEPLGSTQYSLDLLKWHPRIDGDLYPESAEKLIEKMPKRPQIMGVALKESLFFVVLNLAKSIHKLEVDPREFKNFDRAELERRIKDLVANSEYYHDQKDAVFEKVFAEYTRGEEHKQPGFYLEMYSKLLSDLNFNVGLVREAQLRAENDLPTFVYLTEHFNKAIYPEGYEVTGATHVCELPYVFELFPLGKYAIQGNPVEEKVNQFFQQSFINFVKTGQPVNKISPWPSVTTENVADLPYVHITDSPRLQRGGYFARETEFWNRIARDYHFDAVTLTKTEKNGKSEL</sequence>
<name>A0AA36D7R9_9BILA</name>
<dbReference type="PANTHER" id="PTHR11559">
    <property type="entry name" value="CARBOXYLESTERASE"/>
    <property type="match status" value="1"/>
</dbReference>